<keyword evidence="2" id="KW-1185">Reference proteome</keyword>
<organism evidence="1 2">
    <name type="scientific">Thermogutta terrifontis</name>
    <dbReference type="NCBI Taxonomy" id="1331910"/>
    <lineage>
        <taxon>Bacteria</taxon>
        <taxon>Pseudomonadati</taxon>
        <taxon>Planctomycetota</taxon>
        <taxon>Planctomycetia</taxon>
        <taxon>Pirellulales</taxon>
        <taxon>Thermoguttaceae</taxon>
        <taxon>Thermogutta</taxon>
    </lineage>
</organism>
<evidence type="ECO:0000313" key="1">
    <source>
        <dbReference type="EMBL" id="ASV74137.1"/>
    </source>
</evidence>
<dbReference type="KEGG" id="ttf:THTE_1535"/>
<dbReference type="EMBL" id="CP018477">
    <property type="protein sequence ID" value="ASV74137.1"/>
    <property type="molecule type" value="Genomic_DNA"/>
</dbReference>
<sequence>MEALLASRISGLPIQPGTGTWLNTIGEALKEKLAKVGLESWPRLRHNLRASCESDLAQAFPLAVVTNWLEKTPSIALRHYVDPTDLAYKVALQWIPKATQDSKSVHSNTAGVQTYSVTEPGARVAQNAAKKVPTPSGKPDKFESQGVFNHAVVRRGRRRNLRIKSNLLGDGRLEGGSVTCDQERSCGMAPYSGGSVCGAPDYCVLAPRVSPSNALDCDPGPSGDHGRGALDCPDTVLADSAGSGLDDPDTVVADSAGNALDCGGTTSRGSGCRPSDCGEALLDCCPCVGLGRSIAMPEGLPPELVAIWQTLTDVQRQAVLRALESLGWRSG</sequence>
<gene>
    <name evidence="1" type="ORF">THTE_1535</name>
</gene>
<dbReference type="Proteomes" id="UP000215086">
    <property type="component" value="Chromosome"/>
</dbReference>
<proteinExistence type="predicted"/>
<evidence type="ECO:0000313" key="2">
    <source>
        <dbReference type="Proteomes" id="UP000215086"/>
    </source>
</evidence>
<dbReference type="AlphaFoldDB" id="A0A286RDW8"/>
<accession>A0A286RDW8</accession>
<name>A0A286RDW8_9BACT</name>
<protein>
    <submittedName>
        <fullName evidence="1">Uncharacterized protein</fullName>
    </submittedName>
</protein>
<reference evidence="1 2" key="1">
    <citation type="journal article" name="Front. Microbiol.">
        <title>Sugar Metabolism of the First Thermophilic Planctomycete Thermogutta terrifontis: Comparative Genomic and Transcriptomic Approaches.</title>
        <authorList>
            <person name="Elcheninov A.G."/>
            <person name="Menzel P."/>
            <person name="Gudbergsdottir S.R."/>
            <person name="Slesarev A.I."/>
            <person name="Kadnikov V.V."/>
            <person name="Krogh A."/>
            <person name="Bonch-Osmolovskaya E.A."/>
            <person name="Peng X."/>
            <person name="Kublanov I.V."/>
        </authorList>
    </citation>
    <scope>NUCLEOTIDE SEQUENCE [LARGE SCALE GENOMIC DNA]</scope>
    <source>
        <strain evidence="1 2">R1</strain>
    </source>
</reference>